<dbReference type="Proteomes" id="UP000228535">
    <property type="component" value="Unassembled WGS sequence"/>
</dbReference>
<keyword evidence="7" id="KW-1185">Reference proteome</keyword>
<evidence type="ECO:0000256" key="4">
    <source>
        <dbReference type="ARBA" id="ARBA00022840"/>
    </source>
</evidence>
<dbReference type="GO" id="GO:0005524">
    <property type="term" value="F:ATP binding"/>
    <property type="evidence" value="ECO:0007669"/>
    <property type="project" value="UniProtKB-KW"/>
</dbReference>
<evidence type="ECO:0000259" key="5">
    <source>
        <dbReference type="PROSITE" id="PS50893"/>
    </source>
</evidence>
<dbReference type="SMART" id="SM00382">
    <property type="entry name" value="AAA"/>
    <property type="match status" value="1"/>
</dbReference>
<dbReference type="Pfam" id="PF00005">
    <property type="entry name" value="ABC_tran"/>
    <property type="match status" value="1"/>
</dbReference>
<dbReference type="PANTHER" id="PTHR42734">
    <property type="entry name" value="METAL TRANSPORT SYSTEM ATP-BINDING PROTEIN TM_0124-RELATED"/>
    <property type="match status" value="1"/>
</dbReference>
<dbReference type="PROSITE" id="PS50893">
    <property type="entry name" value="ABC_TRANSPORTER_2"/>
    <property type="match status" value="1"/>
</dbReference>
<organism evidence="6 7">
    <name type="scientific">Hymenobacter chitinivorans DSM 11115</name>
    <dbReference type="NCBI Taxonomy" id="1121954"/>
    <lineage>
        <taxon>Bacteria</taxon>
        <taxon>Pseudomonadati</taxon>
        <taxon>Bacteroidota</taxon>
        <taxon>Cytophagia</taxon>
        <taxon>Cytophagales</taxon>
        <taxon>Hymenobacteraceae</taxon>
        <taxon>Hymenobacter</taxon>
    </lineage>
</organism>
<dbReference type="Gene3D" id="3.40.50.300">
    <property type="entry name" value="P-loop containing nucleotide triphosphate hydrolases"/>
    <property type="match status" value="1"/>
</dbReference>
<dbReference type="InterPro" id="IPR003439">
    <property type="entry name" value="ABC_transporter-like_ATP-bd"/>
</dbReference>
<dbReference type="InterPro" id="IPR003593">
    <property type="entry name" value="AAA+_ATPase"/>
</dbReference>
<evidence type="ECO:0000256" key="1">
    <source>
        <dbReference type="ARBA" id="ARBA00005417"/>
    </source>
</evidence>
<accession>A0A2M9AS51</accession>
<sequence length="262" mass="29138">MQAVDSILSNQPGNNQQPALNIQNLVAGYEQRVLLRNLFLCLPGPAFVAIIGHNGCGKTTLFRALTGQIPYQGTVHLAGHDLRQVRRPAATGLLAHLPQRSSVGFPIEVRELVVMGRFRHHRFLSSYSKRDYELAEAALQRVGAAHLSRRDFTQLSGGEQQLVWLAQLALQDAGLYLLDEPTQQLDVYYRRRIFDLLHEWVAQAGKTILCITHDLDNLAALPGYLLNLSRPEPQLQPLSAAVVQAEREFLESEASLAVPPAR</sequence>
<proteinExistence type="inferred from homology"/>
<gene>
    <name evidence="6" type="ORF">CLV45_4230</name>
</gene>
<evidence type="ECO:0000256" key="3">
    <source>
        <dbReference type="ARBA" id="ARBA00022741"/>
    </source>
</evidence>
<dbReference type="GO" id="GO:0016887">
    <property type="term" value="F:ATP hydrolysis activity"/>
    <property type="evidence" value="ECO:0007669"/>
    <property type="project" value="InterPro"/>
</dbReference>
<evidence type="ECO:0000256" key="2">
    <source>
        <dbReference type="ARBA" id="ARBA00022448"/>
    </source>
</evidence>
<dbReference type="OrthoDB" id="9806726at2"/>
<keyword evidence="2" id="KW-0813">Transport</keyword>
<name>A0A2M9AS51_9BACT</name>
<dbReference type="SUPFAM" id="SSF52540">
    <property type="entry name" value="P-loop containing nucleoside triphosphate hydrolases"/>
    <property type="match status" value="1"/>
</dbReference>
<reference evidence="6 7" key="1">
    <citation type="submission" date="2017-11" db="EMBL/GenBank/DDBJ databases">
        <title>Genomic Encyclopedia of Archaeal and Bacterial Type Strains, Phase II (KMG-II): From Individual Species to Whole Genera.</title>
        <authorList>
            <person name="Goeker M."/>
        </authorList>
    </citation>
    <scope>NUCLEOTIDE SEQUENCE [LARGE SCALE GENOMIC DNA]</scope>
    <source>
        <strain evidence="6 7">DSM 11115</strain>
    </source>
</reference>
<dbReference type="InterPro" id="IPR027417">
    <property type="entry name" value="P-loop_NTPase"/>
</dbReference>
<dbReference type="InterPro" id="IPR050153">
    <property type="entry name" value="Metal_Ion_Import_ABC"/>
</dbReference>
<protein>
    <submittedName>
        <fullName evidence="6">Iron complex transport system ATP-binding protein</fullName>
    </submittedName>
</protein>
<keyword evidence="4 6" id="KW-0067">ATP-binding</keyword>
<feature type="domain" description="ABC transporter" evidence="5">
    <location>
        <begin position="20"/>
        <end position="255"/>
    </location>
</feature>
<dbReference type="PROSITE" id="PS00211">
    <property type="entry name" value="ABC_TRANSPORTER_1"/>
    <property type="match status" value="1"/>
</dbReference>
<evidence type="ECO:0000313" key="7">
    <source>
        <dbReference type="Proteomes" id="UP000228535"/>
    </source>
</evidence>
<keyword evidence="3" id="KW-0547">Nucleotide-binding</keyword>
<dbReference type="PANTHER" id="PTHR42734:SF5">
    <property type="entry name" value="IRON TRANSPORT SYSTEM ATP-BINDING PROTEIN HI_0361-RELATED"/>
    <property type="match status" value="1"/>
</dbReference>
<dbReference type="InterPro" id="IPR017871">
    <property type="entry name" value="ABC_transporter-like_CS"/>
</dbReference>
<evidence type="ECO:0000313" key="6">
    <source>
        <dbReference type="EMBL" id="PJJ48521.1"/>
    </source>
</evidence>
<dbReference type="AlphaFoldDB" id="A0A2M9AS51"/>
<comment type="caution">
    <text evidence="6">The sequence shown here is derived from an EMBL/GenBank/DDBJ whole genome shotgun (WGS) entry which is preliminary data.</text>
</comment>
<comment type="similarity">
    <text evidence="1">Belongs to the ABC transporter superfamily.</text>
</comment>
<dbReference type="EMBL" id="PGFA01000004">
    <property type="protein sequence ID" value="PJJ48521.1"/>
    <property type="molecule type" value="Genomic_DNA"/>
</dbReference>